<organism evidence="4 5">
    <name type="scientific">Oribacterium sinus</name>
    <dbReference type="NCBI Taxonomy" id="237576"/>
    <lineage>
        <taxon>Bacteria</taxon>
        <taxon>Bacillati</taxon>
        <taxon>Bacillota</taxon>
        <taxon>Clostridia</taxon>
        <taxon>Lachnospirales</taxon>
        <taxon>Lachnospiraceae</taxon>
        <taxon>Oribacterium</taxon>
    </lineage>
</organism>
<name>A0A930GVD3_9FIRM</name>
<dbReference type="InterPro" id="IPR029066">
    <property type="entry name" value="PLP-binding_barrel"/>
</dbReference>
<evidence type="ECO:0000259" key="3">
    <source>
        <dbReference type="Pfam" id="PF02784"/>
    </source>
</evidence>
<dbReference type="Gene3D" id="3.20.20.10">
    <property type="entry name" value="Alanine racemase"/>
    <property type="match status" value="1"/>
</dbReference>
<dbReference type="Proteomes" id="UP000775770">
    <property type="component" value="Unassembled WGS sequence"/>
</dbReference>
<dbReference type="Gene3D" id="2.40.37.10">
    <property type="entry name" value="Lyase, Ornithine Decarboxylase, Chain A, domain 1"/>
    <property type="match status" value="1"/>
</dbReference>
<comment type="caution">
    <text evidence="4">The sequence shown here is derived from an EMBL/GenBank/DDBJ whole genome shotgun (WGS) entry which is preliminary data.</text>
</comment>
<feature type="domain" description="Orn/DAP/Arg decarboxylase 2 N-terminal" evidence="3">
    <location>
        <begin position="37"/>
        <end position="278"/>
    </location>
</feature>
<dbReference type="AlphaFoldDB" id="A0A930GVD3"/>
<reference evidence="4" key="1">
    <citation type="submission" date="2020-04" db="EMBL/GenBank/DDBJ databases">
        <title>Deep metagenomics examines the oral microbiome during advanced dental caries in children, revealing novel taxa and co-occurrences with host molecules.</title>
        <authorList>
            <person name="Baker J.L."/>
            <person name="Morton J.T."/>
            <person name="Dinis M."/>
            <person name="Alvarez R."/>
            <person name="Tran N.C."/>
            <person name="Knight R."/>
            <person name="Edlund A."/>
        </authorList>
    </citation>
    <scope>NUCLEOTIDE SEQUENCE</scope>
    <source>
        <strain evidence="4">JCVI_38_bin.19</strain>
    </source>
</reference>
<accession>A0A930GVD3</accession>
<dbReference type="EMBL" id="JABZRA010000100">
    <property type="protein sequence ID" value="MBF1273163.1"/>
    <property type="molecule type" value="Genomic_DNA"/>
</dbReference>
<comment type="cofactor">
    <cofactor evidence="1">
        <name>pyridoxal 5'-phosphate</name>
        <dbReference type="ChEBI" id="CHEBI:597326"/>
    </cofactor>
</comment>
<keyword evidence="2" id="KW-0663">Pyridoxal phosphate</keyword>
<dbReference type="GO" id="GO:0008836">
    <property type="term" value="F:diaminopimelate decarboxylase activity"/>
    <property type="evidence" value="ECO:0007669"/>
    <property type="project" value="TreeGrafter"/>
</dbReference>
<dbReference type="InterPro" id="IPR009006">
    <property type="entry name" value="Ala_racemase/Decarboxylase_C"/>
</dbReference>
<evidence type="ECO:0000313" key="5">
    <source>
        <dbReference type="Proteomes" id="UP000775770"/>
    </source>
</evidence>
<dbReference type="PANTHER" id="PTHR43727:SF3">
    <property type="entry name" value="GROUP IV DECARBOXYLASE"/>
    <property type="match status" value="1"/>
</dbReference>
<gene>
    <name evidence="4" type="ORF">HXM90_07075</name>
</gene>
<dbReference type="PANTHER" id="PTHR43727">
    <property type="entry name" value="DIAMINOPIMELATE DECARBOXYLASE"/>
    <property type="match status" value="1"/>
</dbReference>
<evidence type="ECO:0000256" key="2">
    <source>
        <dbReference type="ARBA" id="ARBA00022898"/>
    </source>
</evidence>
<protein>
    <submittedName>
        <fullName evidence="4">Pyridoxal-dependent decarboxylase</fullName>
    </submittedName>
</protein>
<dbReference type="SUPFAM" id="SSF50621">
    <property type="entry name" value="Alanine racemase C-terminal domain-like"/>
    <property type="match status" value="1"/>
</dbReference>
<dbReference type="InterPro" id="IPR022644">
    <property type="entry name" value="De-COase2_N"/>
</dbReference>
<proteinExistence type="predicted"/>
<evidence type="ECO:0000313" key="4">
    <source>
        <dbReference type="EMBL" id="MBF1273163.1"/>
    </source>
</evidence>
<sequence>MQRALDTELLNNLSGKYGSSFYLLESEIFEKNYTELTASFKKYYSKFNIAYSYKTNYIPKLVQIVNRLGGFAEVVSDMELEIALKAGVKAEHIIWNGPIKNMLKAKELLLAGGTVNIDSIYEYEKIKDIAEANRDCILNIGIRCNYDVGDGVLSRFGFDVDGNDFETVLRGIAVSKNMKLINLQAHFAKRSPEYWQARTMGMIKIYEKVLKKYGLKPERLDIGGGIYGKMAGSLRMQLGVDNISYHDYAIRSAKLFADYFEGQTDSPYLFIEPGSALAGDCMRFVSRVESIKQVRGKTIVTALGSQKNISMTGINPPMEIIDGGGERFYVEKADIVGFTCIEDDVLQRGYSGKVGIGDYVVIQNCGSYSVVMKPPFILPNFAIIDICGDKEQVIKSAESFEDLFHTYSF</sequence>
<dbReference type="SUPFAM" id="SSF51419">
    <property type="entry name" value="PLP-binding barrel"/>
    <property type="match status" value="1"/>
</dbReference>
<evidence type="ECO:0000256" key="1">
    <source>
        <dbReference type="ARBA" id="ARBA00001933"/>
    </source>
</evidence>
<dbReference type="GO" id="GO:0009089">
    <property type="term" value="P:lysine biosynthetic process via diaminopimelate"/>
    <property type="evidence" value="ECO:0007669"/>
    <property type="project" value="TreeGrafter"/>
</dbReference>
<dbReference type="Pfam" id="PF02784">
    <property type="entry name" value="Orn_Arg_deC_N"/>
    <property type="match status" value="1"/>
</dbReference>